<reference evidence="1" key="1">
    <citation type="submission" date="2020-02" db="EMBL/GenBank/DDBJ databases">
        <title>Genome sequencing of the panga catfish, Pangasius djambal.</title>
        <authorList>
            <person name="Wen M."/>
            <person name="Zahm M."/>
            <person name="Roques C."/>
            <person name="Cabau C."/>
            <person name="Klopp C."/>
            <person name="Donnadieu C."/>
            <person name="Jouanno E."/>
            <person name="Avarre J.-C."/>
            <person name="Campet M."/>
            <person name="Ha T."/>
            <person name="Dugue R."/>
            <person name="Lampietro C."/>
            <person name="Louis A."/>
            <person name="Herpin A."/>
            <person name="Echchiki A."/>
            <person name="Berthelot C."/>
            <person name="Parey E."/>
            <person name="Roest-Crollius H."/>
            <person name="Braasch I."/>
            <person name="Postlethwait J.H."/>
            <person name="Bobe J."/>
            <person name="Montfort J."/>
            <person name="Bouchez O."/>
            <person name="Begum T."/>
            <person name="Schartl M."/>
            <person name="Gustiano R."/>
            <person name="Guiguen Y."/>
        </authorList>
    </citation>
    <scope>NUCLEOTIDE SEQUENCE</scope>
    <source>
        <strain evidence="1">Pdj_M5554</strain>
    </source>
</reference>
<sequence length="104" mass="11606">MNSTEHQDYLAQTLVASARRASSALHIVQNPYHILKSAPFSHAFETGPLAQRDPEVTPRIKPPLQRSSAFFVSFCVSSFSLLVPISGFLMSDGECDFFCFFRCC</sequence>
<dbReference type="EMBL" id="CM040982">
    <property type="protein sequence ID" value="MCJ8734816.1"/>
    <property type="molecule type" value="Genomic_DNA"/>
</dbReference>
<dbReference type="Proteomes" id="UP000830395">
    <property type="component" value="Chromosome 8"/>
</dbReference>
<comment type="caution">
    <text evidence="1">The sequence shown here is derived from an EMBL/GenBank/DDBJ whole genome shotgun (WGS) entry which is preliminary data.</text>
</comment>
<protein>
    <submittedName>
        <fullName evidence="1">Uncharacterized protein</fullName>
    </submittedName>
</protein>
<name>A0ACC5YID7_9TELE</name>
<proteinExistence type="predicted"/>
<keyword evidence="2" id="KW-1185">Reference proteome</keyword>
<organism evidence="1 2">
    <name type="scientific">Pangasius djambal</name>
    <dbReference type="NCBI Taxonomy" id="1691987"/>
    <lineage>
        <taxon>Eukaryota</taxon>
        <taxon>Metazoa</taxon>
        <taxon>Chordata</taxon>
        <taxon>Craniata</taxon>
        <taxon>Vertebrata</taxon>
        <taxon>Euteleostomi</taxon>
        <taxon>Actinopterygii</taxon>
        <taxon>Neopterygii</taxon>
        <taxon>Teleostei</taxon>
        <taxon>Ostariophysi</taxon>
        <taxon>Siluriformes</taxon>
        <taxon>Pangasiidae</taxon>
        <taxon>Pangasius</taxon>
    </lineage>
</organism>
<evidence type="ECO:0000313" key="1">
    <source>
        <dbReference type="EMBL" id="MCJ8734816.1"/>
    </source>
</evidence>
<evidence type="ECO:0000313" key="2">
    <source>
        <dbReference type="Proteomes" id="UP000830395"/>
    </source>
</evidence>
<accession>A0ACC5YID7</accession>
<gene>
    <name evidence="1" type="ORF">PDJAM_G00239680</name>
</gene>